<keyword evidence="3" id="KW-1185">Reference proteome</keyword>
<evidence type="ECO:0000256" key="1">
    <source>
        <dbReference type="SAM" id="Coils"/>
    </source>
</evidence>
<evidence type="ECO:0000313" key="3">
    <source>
        <dbReference type="Proteomes" id="UP000694844"/>
    </source>
</evidence>
<proteinExistence type="predicted"/>
<protein>
    <submittedName>
        <fullName evidence="4">CAP-Gly domain-containing linker protein 1-like isoform X1</fullName>
    </submittedName>
</protein>
<evidence type="ECO:0000256" key="2">
    <source>
        <dbReference type="SAM" id="MobiDB-lite"/>
    </source>
</evidence>
<dbReference type="Proteomes" id="UP000694844">
    <property type="component" value="Chromosome 3"/>
</dbReference>
<feature type="region of interest" description="Disordered" evidence="2">
    <location>
        <begin position="521"/>
        <end position="546"/>
    </location>
</feature>
<dbReference type="KEGG" id="cvn:111124808"/>
<feature type="compositionally biased region" description="Polar residues" evidence="2">
    <location>
        <begin position="439"/>
        <end position="448"/>
    </location>
</feature>
<sequence length="583" mass="66547">MTFHKVKRVHFGFITEKKMLQVKLDSWARHVEQHEVVQCRCMNTTPEMANYKSKVSSLQQHLSELLTQKKALHSRVVAEEFDKFKMTSNRVIIGDATASEVRQTLVGLEKALKKEGLFKNVKSGFTHLKKEFLSSSTTKTISKPPSDPLVERPRRSITSVIGDTKKESSKRRIQALGIENDEVKSLNKAVGRLFDHLRIQKLSEIARESTGLAIAHGRSPTSMKKVEESDDFKEIIKKVRGLEKELLRQKASQTTEMKRLSEENKGLRHTISELRREQEKLKGLQPITKAAKEKQVERLEEQYNKQKRGMEGKIVELESELQENLSITLREKAELEQMIVDGVSKLKTSITSLHRRLCTDKPQSERTRSTLTLNGVADERKNIDILINKIIQIEESADLLDEKNRRLGLILEEKDDEIGKLRNCLLEISSEVSKMHGSLTNLETSSSASKEDSGNGGLDPVETRAVISKLQHVHTSIQQYKRILLEKERSTVSPKNNDDLIPLKQQINKLYEDYVSDGDKLTDVEKSDESSRNESPKTQRERTNEINQLLQKLSRVEKAYNALKLQNGSSTVKSDPQDLQEQR</sequence>
<dbReference type="OrthoDB" id="6098191at2759"/>
<dbReference type="GeneID" id="111124808"/>
<accession>A0A8B8D6G0</accession>
<name>A0A8B8D6G0_CRAVI</name>
<feature type="compositionally biased region" description="Basic and acidic residues" evidence="2">
    <location>
        <begin position="521"/>
        <end position="544"/>
    </location>
</feature>
<feature type="region of interest" description="Disordered" evidence="2">
    <location>
        <begin position="564"/>
        <end position="583"/>
    </location>
</feature>
<dbReference type="AlphaFoldDB" id="A0A8B8D6G0"/>
<feature type="region of interest" description="Disordered" evidence="2">
    <location>
        <begin position="439"/>
        <end position="460"/>
    </location>
</feature>
<evidence type="ECO:0000313" key="4">
    <source>
        <dbReference type="RefSeq" id="XP_022323708.1"/>
    </source>
</evidence>
<gene>
    <name evidence="4" type="primary">LOC111124808</name>
</gene>
<reference evidence="4" key="1">
    <citation type="submission" date="2025-08" db="UniProtKB">
        <authorList>
            <consortium name="RefSeq"/>
        </authorList>
    </citation>
    <scope>IDENTIFICATION</scope>
    <source>
        <tissue evidence="4">Whole sample</tissue>
    </source>
</reference>
<dbReference type="RefSeq" id="XP_022323708.1">
    <property type="nucleotide sequence ID" value="XM_022468000.1"/>
</dbReference>
<feature type="coiled-coil region" evidence="1">
    <location>
        <begin position="243"/>
        <end position="338"/>
    </location>
</feature>
<keyword evidence="1" id="KW-0175">Coiled coil</keyword>
<organism evidence="3 4">
    <name type="scientific">Crassostrea virginica</name>
    <name type="common">Eastern oyster</name>
    <dbReference type="NCBI Taxonomy" id="6565"/>
    <lineage>
        <taxon>Eukaryota</taxon>
        <taxon>Metazoa</taxon>
        <taxon>Spiralia</taxon>
        <taxon>Lophotrochozoa</taxon>
        <taxon>Mollusca</taxon>
        <taxon>Bivalvia</taxon>
        <taxon>Autobranchia</taxon>
        <taxon>Pteriomorphia</taxon>
        <taxon>Ostreida</taxon>
        <taxon>Ostreoidea</taxon>
        <taxon>Ostreidae</taxon>
        <taxon>Crassostrea</taxon>
    </lineage>
</organism>